<comment type="caution">
    <text evidence="2">The sequence shown here is derived from an EMBL/GenBank/DDBJ whole genome shotgun (WGS) entry which is preliminary data.</text>
</comment>
<dbReference type="PANTHER" id="PTHR31896">
    <property type="entry name" value="FAMILY REGULATORY PROTEIN, PUTATIVE (AFU_ORTHOLOGUE AFUA_3G14730)-RELATED"/>
    <property type="match status" value="1"/>
</dbReference>
<reference evidence="2" key="1">
    <citation type="submission" date="2021-08" db="EMBL/GenBank/DDBJ databases">
        <title>WGS assembly of Ceratopteris richardii.</title>
        <authorList>
            <person name="Marchant D.B."/>
            <person name="Chen G."/>
            <person name="Jenkins J."/>
            <person name="Shu S."/>
            <person name="Leebens-Mack J."/>
            <person name="Grimwood J."/>
            <person name="Schmutz J."/>
            <person name="Soltis P."/>
            <person name="Soltis D."/>
            <person name="Chen Z.-H."/>
        </authorList>
    </citation>
    <scope>NUCLEOTIDE SEQUENCE</scope>
    <source>
        <strain evidence="2">Whitten #5841</strain>
        <tissue evidence="2">Leaf</tissue>
    </source>
</reference>
<keyword evidence="3" id="KW-1185">Reference proteome</keyword>
<proteinExistence type="predicted"/>
<evidence type="ECO:0000313" key="2">
    <source>
        <dbReference type="EMBL" id="KAH7281876.1"/>
    </source>
</evidence>
<dbReference type="OMA" id="EASICMA"/>
<dbReference type="InterPro" id="IPR051283">
    <property type="entry name" value="Sec_Metabolite_Acyltrans"/>
</dbReference>
<dbReference type="GO" id="GO:0016740">
    <property type="term" value="F:transferase activity"/>
    <property type="evidence" value="ECO:0007669"/>
    <property type="project" value="UniProtKB-KW"/>
</dbReference>
<evidence type="ECO:0000313" key="3">
    <source>
        <dbReference type="Proteomes" id="UP000825935"/>
    </source>
</evidence>
<name>A0A8T2QDV0_CERRI</name>
<dbReference type="Proteomes" id="UP000825935">
    <property type="component" value="Chromosome 35"/>
</dbReference>
<dbReference type="AlphaFoldDB" id="A0A8T2QDV0"/>
<sequence length="486" mass="54206">MRELPQKRGGAMDEGDAENGFEHIEVVEEEVCMVKPAAEKTSLKILGQDELGAKLESGIYQYLSNLDLCWRGAPYTRRILFYERGCADGLPRQWQETAIVELKGSLARVLQEFYPAAGRLVECVGRPFIHCDNQGVEFIVAHMNAPLSLLSSSRFNPRPFFSSLIRRYPLPKTPSHLLPLVSIQVTKLDCGGLAIGMSFSNVLADGHSIWQFMNSWAACARNEPLSVIPYHRREALTVEYSSHATTNGFSLPVSNDISESQRSPLSVKICKFLHVTLSMIDRMKEQASSNCDAVGEAYFSNYDVLCAMLWKAVVIAKAEWKLGENLTSICVLGDMRFRVKPELPRGYFGNATIFDHASSTQSEVENGPFHVIAGKIHEACRACNEPRLWAMLKLLEEAPDHRFDRDTMPCVGSSINVISSPKFKVYDVDFGWGNPLAVRTAYTSMSEDIVLFPGSNGGIDVCLFFPTSLAEKILDIFHKLISNTFI</sequence>
<dbReference type="Gene3D" id="3.30.559.10">
    <property type="entry name" value="Chloramphenicol acetyltransferase-like domain"/>
    <property type="match status" value="2"/>
</dbReference>
<evidence type="ECO:0000256" key="1">
    <source>
        <dbReference type="ARBA" id="ARBA00022679"/>
    </source>
</evidence>
<dbReference type="EMBL" id="CM035440">
    <property type="protein sequence ID" value="KAH7281876.1"/>
    <property type="molecule type" value="Genomic_DNA"/>
</dbReference>
<gene>
    <name evidence="2" type="ORF">KP509_35G000300</name>
</gene>
<keyword evidence="1" id="KW-0808">Transferase</keyword>
<dbReference type="InterPro" id="IPR023213">
    <property type="entry name" value="CAT-like_dom_sf"/>
</dbReference>
<dbReference type="OrthoDB" id="1862401at2759"/>
<accession>A0A8T2QDV0</accession>
<dbReference type="PANTHER" id="PTHR31896:SF64">
    <property type="entry name" value="TRICHOTHECENE 3-O-ACETYLTRANSFERASE"/>
    <property type="match status" value="1"/>
</dbReference>
<dbReference type="Pfam" id="PF02458">
    <property type="entry name" value="Transferase"/>
    <property type="match status" value="1"/>
</dbReference>
<organism evidence="2 3">
    <name type="scientific">Ceratopteris richardii</name>
    <name type="common">Triangle waterfern</name>
    <dbReference type="NCBI Taxonomy" id="49495"/>
    <lineage>
        <taxon>Eukaryota</taxon>
        <taxon>Viridiplantae</taxon>
        <taxon>Streptophyta</taxon>
        <taxon>Embryophyta</taxon>
        <taxon>Tracheophyta</taxon>
        <taxon>Polypodiopsida</taxon>
        <taxon>Polypodiidae</taxon>
        <taxon>Polypodiales</taxon>
        <taxon>Pteridineae</taxon>
        <taxon>Pteridaceae</taxon>
        <taxon>Parkerioideae</taxon>
        <taxon>Ceratopteris</taxon>
    </lineage>
</organism>
<protein>
    <submittedName>
        <fullName evidence="2">Uncharacterized protein</fullName>
    </submittedName>
</protein>